<gene>
    <name evidence="1" type="ORF">ACFO8L_15235</name>
</gene>
<protein>
    <submittedName>
        <fullName evidence="1">Uncharacterized protein</fullName>
    </submittedName>
</protein>
<evidence type="ECO:0000313" key="2">
    <source>
        <dbReference type="Proteomes" id="UP001595891"/>
    </source>
</evidence>
<comment type="caution">
    <text evidence="1">The sequence shown here is derived from an EMBL/GenBank/DDBJ whole genome shotgun (WGS) entry which is preliminary data.</text>
</comment>
<dbReference type="Proteomes" id="UP001595891">
    <property type="component" value="Unassembled WGS sequence"/>
</dbReference>
<proteinExistence type="predicted"/>
<accession>A0ABV9ED19</accession>
<name>A0ABV9ED19_9ACTN</name>
<organism evidence="1 2">
    <name type="scientific">Sphaerisporangium corydalis</name>
    <dbReference type="NCBI Taxonomy" id="1441875"/>
    <lineage>
        <taxon>Bacteria</taxon>
        <taxon>Bacillati</taxon>
        <taxon>Actinomycetota</taxon>
        <taxon>Actinomycetes</taxon>
        <taxon>Streptosporangiales</taxon>
        <taxon>Streptosporangiaceae</taxon>
        <taxon>Sphaerisporangium</taxon>
    </lineage>
</organism>
<dbReference type="RefSeq" id="WP_262842003.1">
    <property type="nucleotide sequence ID" value="NZ_JANZYP010000008.1"/>
</dbReference>
<dbReference type="EMBL" id="JBHSFN010000008">
    <property type="protein sequence ID" value="MFC4587447.1"/>
    <property type="molecule type" value="Genomic_DNA"/>
</dbReference>
<reference evidence="2" key="1">
    <citation type="journal article" date="2019" name="Int. J. Syst. Evol. Microbiol.">
        <title>The Global Catalogue of Microorganisms (GCM) 10K type strain sequencing project: providing services to taxonomists for standard genome sequencing and annotation.</title>
        <authorList>
            <consortium name="The Broad Institute Genomics Platform"/>
            <consortium name="The Broad Institute Genome Sequencing Center for Infectious Disease"/>
            <person name="Wu L."/>
            <person name="Ma J."/>
        </authorList>
    </citation>
    <scope>NUCLEOTIDE SEQUENCE [LARGE SCALE GENOMIC DNA]</scope>
    <source>
        <strain evidence="2">CCUG 49560</strain>
    </source>
</reference>
<evidence type="ECO:0000313" key="1">
    <source>
        <dbReference type="EMBL" id="MFC4587447.1"/>
    </source>
</evidence>
<keyword evidence="2" id="KW-1185">Reference proteome</keyword>
<sequence length="46" mass="5068">MTHEVVETLALWHTREPQALAAPARESRDGERDDATTVVLGCAIHI</sequence>